<evidence type="ECO:0000313" key="1">
    <source>
        <dbReference type="EMBL" id="VAW93381.1"/>
    </source>
</evidence>
<evidence type="ECO:0008006" key="2">
    <source>
        <dbReference type="Google" id="ProtNLM"/>
    </source>
</evidence>
<sequence>MRKLMITLVAAIALTLTACAAGPKHTANDAKGAIAAAEHETNRAAKKLFEWRDTRKIIKKAKKALKAGDYDKAVKLAGKAKAQSSMALKQATQQANAGPHM</sequence>
<dbReference type="EMBL" id="UOFT01000033">
    <property type="protein sequence ID" value="VAW93381.1"/>
    <property type="molecule type" value="Genomic_DNA"/>
</dbReference>
<accession>A0A3B0ZNX5</accession>
<name>A0A3B0ZNX5_9ZZZZ</name>
<dbReference type="Gene3D" id="1.20.1270.390">
    <property type="match status" value="1"/>
</dbReference>
<gene>
    <name evidence="1" type="ORF">MNBD_GAMMA23-2039</name>
</gene>
<proteinExistence type="predicted"/>
<reference evidence="1" key="1">
    <citation type="submission" date="2018-06" db="EMBL/GenBank/DDBJ databases">
        <authorList>
            <person name="Zhirakovskaya E."/>
        </authorList>
    </citation>
    <scope>NUCLEOTIDE SEQUENCE</scope>
</reference>
<protein>
    <recommendedName>
        <fullName evidence="2">SoxXA-binding protein</fullName>
    </recommendedName>
</protein>
<dbReference type="AlphaFoldDB" id="A0A3B0ZNX5"/>
<organism evidence="1">
    <name type="scientific">hydrothermal vent metagenome</name>
    <dbReference type="NCBI Taxonomy" id="652676"/>
    <lineage>
        <taxon>unclassified sequences</taxon>
        <taxon>metagenomes</taxon>
        <taxon>ecological metagenomes</taxon>
    </lineage>
</organism>
<dbReference type="PROSITE" id="PS51257">
    <property type="entry name" value="PROKAR_LIPOPROTEIN"/>
    <property type="match status" value="1"/>
</dbReference>